<protein>
    <submittedName>
        <fullName evidence="10">Protein ALTERED XYLOGLUCAN 4</fullName>
    </submittedName>
</protein>
<evidence type="ECO:0000313" key="11">
    <source>
        <dbReference type="Proteomes" id="UP001567538"/>
    </source>
</evidence>
<dbReference type="InterPro" id="IPR026057">
    <property type="entry name" value="TBL_C"/>
</dbReference>
<evidence type="ECO:0000259" key="8">
    <source>
        <dbReference type="Pfam" id="PF13839"/>
    </source>
</evidence>
<dbReference type="Pfam" id="PF14416">
    <property type="entry name" value="PMR5N"/>
    <property type="match status" value="1"/>
</dbReference>
<dbReference type="GO" id="GO:0016020">
    <property type="term" value="C:membrane"/>
    <property type="evidence" value="ECO:0007669"/>
    <property type="project" value="UniProtKB-SubCell"/>
</dbReference>
<evidence type="ECO:0000256" key="6">
    <source>
        <dbReference type="ARBA" id="ARBA00023136"/>
    </source>
</evidence>
<feature type="transmembrane region" description="Helical" evidence="7">
    <location>
        <begin position="18"/>
        <end position="36"/>
    </location>
</feature>
<evidence type="ECO:0000256" key="7">
    <source>
        <dbReference type="SAM" id="Phobius"/>
    </source>
</evidence>
<name>A0ABD1HJU1_SALDI</name>
<dbReference type="Pfam" id="PF13839">
    <property type="entry name" value="PC-Esterase"/>
    <property type="match status" value="1"/>
</dbReference>
<dbReference type="InterPro" id="IPR029962">
    <property type="entry name" value="TBL"/>
</dbReference>
<dbReference type="PANTHER" id="PTHR32285">
    <property type="entry name" value="PROTEIN TRICHOME BIREFRINGENCE-LIKE 9-RELATED"/>
    <property type="match status" value="1"/>
</dbReference>
<dbReference type="Proteomes" id="UP001567538">
    <property type="component" value="Unassembled WGS sequence"/>
</dbReference>
<keyword evidence="3 7" id="KW-0812">Transmembrane</keyword>
<organism evidence="10 11">
    <name type="scientific">Salvia divinorum</name>
    <name type="common">Maria pastora</name>
    <name type="synonym">Diviner's sage</name>
    <dbReference type="NCBI Taxonomy" id="28513"/>
    <lineage>
        <taxon>Eukaryota</taxon>
        <taxon>Viridiplantae</taxon>
        <taxon>Streptophyta</taxon>
        <taxon>Embryophyta</taxon>
        <taxon>Tracheophyta</taxon>
        <taxon>Spermatophyta</taxon>
        <taxon>Magnoliopsida</taxon>
        <taxon>eudicotyledons</taxon>
        <taxon>Gunneridae</taxon>
        <taxon>Pentapetalae</taxon>
        <taxon>asterids</taxon>
        <taxon>lamiids</taxon>
        <taxon>Lamiales</taxon>
        <taxon>Lamiaceae</taxon>
        <taxon>Nepetoideae</taxon>
        <taxon>Mentheae</taxon>
        <taxon>Salviinae</taxon>
        <taxon>Salvia</taxon>
        <taxon>Salvia subgen. Calosphace</taxon>
    </lineage>
</organism>
<sequence length="410" mass="46600">MESSNPIEELHQPLLKKLLCYPLYVIFPILLIHFYLDPFYSSSTNIIIQTPFTNPITTPPPSLPFSLCDYTEGEWVPTEAAPLYNGSTCATIKNGQNCMAYGRPDRDFLFWRWRPSHCDLPSFSPSAFLRLVSNKHVAFVGDSLARNQLESLLCMIASAAEPHLVYTSGEDNKFRRWIFPSHNATFSIYWSPFLVKGIEKSAEKNFNQLFLESANEIWAKDLKDLDILVFSAGHWFLHSAVYYQNGDVLGCHYCENHTEIGFYDVFGKALKTAFESVIERGREMDVILTTFTPAHFEGDWDKLGACAKTAPYKEGEKILEGMNEEMRRAGVERVQEARARARDSKVRFRVLDVSKIALLRPDGHPGPYMNPYPFANGVGEHVQNDCVHWCLPGPVDAWNQILLDLISRGS</sequence>
<keyword evidence="5 7" id="KW-1133">Transmembrane helix</keyword>
<comment type="caution">
    <text evidence="10">The sequence shown here is derived from an EMBL/GenBank/DDBJ whole genome shotgun (WGS) entry which is preliminary data.</text>
</comment>
<evidence type="ECO:0000313" key="10">
    <source>
        <dbReference type="EMBL" id="KAL1556716.1"/>
    </source>
</evidence>
<dbReference type="PANTHER" id="PTHR32285:SF57">
    <property type="entry name" value="XYLOGLUCAN O-ACETYLTRANSFERASE 1"/>
    <property type="match status" value="1"/>
</dbReference>
<evidence type="ECO:0000256" key="5">
    <source>
        <dbReference type="ARBA" id="ARBA00022989"/>
    </source>
</evidence>
<dbReference type="InterPro" id="IPR025846">
    <property type="entry name" value="TBL_N"/>
</dbReference>
<evidence type="ECO:0000256" key="2">
    <source>
        <dbReference type="ARBA" id="ARBA00007727"/>
    </source>
</evidence>
<evidence type="ECO:0000256" key="1">
    <source>
        <dbReference type="ARBA" id="ARBA00004167"/>
    </source>
</evidence>
<keyword evidence="6 7" id="KW-0472">Membrane</keyword>
<feature type="domain" description="Trichome birefringence-like N-terminal" evidence="9">
    <location>
        <begin position="68"/>
        <end position="119"/>
    </location>
</feature>
<reference evidence="10 11" key="1">
    <citation type="submission" date="2024-06" db="EMBL/GenBank/DDBJ databases">
        <title>A chromosome level genome sequence of Diviner's sage (Salvia divinorum).</title>
        <authorList>
            <person name="Ford S.A."/>
            <person name="Ro D.-K."/>
            <person name="Ness R.W."/>
            <person name="Phillips M.A."/>
        </authorList>
    </citation>
    <scope>NUCLEOTIDE SEQUENCE [LARGE SCALE GENOMIC DNA]</scope>
    <source>
        <strain evidence="10">SAF-2024a</strain>
        <tissue evidence="10">Leaf</tissue>
    </source>
</reference>
<comment type="similarity">
    <text evidence="2">Belongs to the PC-esterase family. TBL subfamily.</text>
</comment>
<proteinExistence type="inferred from homology"/>
<keyword evidence="4" id="KW-0735">Signal-anchor</keyword>
<dbReference type="AlphaFoldDB" id="A0ABD1HJU1"/>
<evidence type="ECO:0000256" key="3">
    <source>
        <dbReference type="ARBA" id="ARBA00022692"/>
    </source>
</evidence>
<dbReference type="EMBL" id="JBEAFC010000005">
    <property type="protein sequence ID" value="KAL1556716.1"/>
    <property type="molecule type" value="Genomic_DNA"/>
</dbReference>
<evidence type="ECO:0000259" key="9">
    <source>
        <dbReference type="Pfam" id="PF14416"/>
    </source>
</evidence>
<keyword evidence="11" id="KW-1185">Reference proteome</keyword>
<gene>
    <name evidence="10" type="ORF">AAHA92_12300</name>
</gene>
<accession>A0ABD1HJU1</accession>
<comment type="subcellular location">
    <subcellularLocation>
        <location evidence="1">Membrane</location>
        <topology evidence="1">Single-pass membrane protein</topology>
    </subcellularLocation>
</comment>
<feature type="domain" description="Trichome birefringence-like C-terminal" evidence="8">
    <location>
        <begin position="120"/>
        <end position="404"/>
    </location>
</feature>
<evidence type="ECO:0000256" key="4">
    <source>
        <dbReference type="ARBA" id="ARBA00022968"/>
    </source>
</evidence>